<dbReference type="Gene3D" id="3.40.50.300">
    <property type="entry name" value="P-loop containing nucleotide triphosphate hydrolases"/>
    <property type="match status" value="1"/>
</dbReference>
<dbReference type="GO" id="GO:0006281">
    <property type="term" value="P:DNA repair"/>
    <property type="evidence" value="ECO:0007669"/>
    <property type="project" value="UniProtKB-KW"/>
</dbReference>
<gene>
    <name evidence="3" type="ORF">RCL2_003083300</name>
</gene>
<accession>A0A8H3MGS8</accession>
<dbReference type="AlphaFoldDB" id="A0A8H3MGS8"/>
<keyword evidence="1" id="KW-0227">DNA damage</keyword>
<dbReference type="InterPro" id="IPR010285">
    <property type="entry name" value="DNA_helicase_pif1-like_DEAD"/>
</dbReference>
<dbReference type="EMBL" id="BLAL01000356">
    <property type="protein sequence ID" value="GET04531.1"/>
    <property type="molecule type" value="Genomic_DNA"/>
</dbReference>
<keyword evidence="1" id="KW-0067">ATP-binding</keyword>
<proteinExistence type="inferred from homology"/>
<dbReference type="GO" id="GO:0000723">
    <property type="term" value="P:telomere maintenance"/>
    <property type="evidence" value="ECO:0007669"/>
    <property type="project" value="InterPro"/>
</dbReference>
<evidence type="ECO:0000313" key="4">
    <source>
        <dbReference type="Proteomes" id="UP000615446"/>
    </source>
</evidence>
<comment type="cofactor">
    <cofactor evidence="1">
        <name>Mg(2+)</name>
        <dbReference type="ChEBI" id="CHEBI:18420"/>
    </cofactor>
</comment>
<feature type="domain" description="DNA helicase Pif1-like DEAD-box helicase" evidence="2">
    <location>
        <begin position="225"/>
        <end position="333"/>
    </location>
</feature>
<dbReference type="PANTHER" id="PTHR47642">
    <property type="entry name" value="ATP-DEPENDENT DNA HELICASE"/>
    <property type="match status" value="1"/>
</dbReference>
<keyword evidence="1" id="KW-0547">Nucleotide-binding</keyword>
<dbReference type="Pfam" id="PF05970">
    <property type="entry name" value="PIF1"/>
    <property type="match status" value="1"/>
</dbReference>
<sequence length="522" mass="60434">MECPYEYSISEGNQYHEHIIAKCLSSIECMFLLLGETICNSSVQKNTIEKYFAHSHNEQFNNITYPDYFKNYTLSTKRPSSSEVYRDNLNYYVIKRTFPLVVHYRHLKVKNGESFFYQQLLLTMPCRSENELLGSYTSYRERYLNLHPDFQNILQDSTNTLANESRHSLQNQFNTIITHILDNLADKITPHIADILTKQLDVLKLVPPNFSQNAMLNLPEEKYILYNTIVSNLGLLQSRKYPFFYITGSGGTGKSFITKLIIEWIKFQNKIYLLTAPTGVAAQNVGGYTIHSALRLTQSGSGYQSLAFYDLEFKRKLQAIEILIIEEVFMCNSCKRHQEDEEFYQMLEEIRFRTISDRTWAKLTEKSENYNYNQSPDLLLTTTHIVGYCETSRQINDNICNLLPINNDKYILAEAIDFLEGKRARVMYLDNSLINDGICNGTNGIITELDKQQPSVQIAFCVQDLNQLFASGQEYTAINRCPRWDCIQIMNLSKDSFIVNPDVIKEYTTRLEQLASQPLPMS</sequence>
<dbReference type="InterPro" id="IPR051055">
    <property type="entry name" value="PIF1_helicase"/>
</dbReference>
<dbReference type="PANTHER" id="PTHR47642:SF5">
    <property type="entry name" value="ATP-DEPENDENT DNA HELICASE"/>
    <property type="match status" value="1"/>
</dbReference>
<dbReference type="OrthoDB" id="2443938at2759"/>
<dbReference type="GO" id="GO:0016787">
    <property type="term" value="F:hydrolase activity"/>
    <property type="evidence" value="ECO:0007669"/>
    <property type="project" value="UniProtKB-KW"/>
</dbReference>
<evidence type="ECO:0000259" key="2">
    <source>
        <dbReference type="Pfam" id="PF05970"/>
    </source>
</evidence>
<protein>
    <recommendedName>
        <fullName evidence="1">ATP-dependent DNA helicase</fullName>
        <ecNumber evidence="1">5.6.2.3</ecNumber>
    </recommendedName>
</protein>
<keyword evidence="1" id="KW-0233">DNA recombination</keyword>
<evidence type="ECO:0000313" key="3">
    <source>
        <dbReference type="EMBL" id="GET04531.1"/>
    </source>
</evidence>
<keyword evidence="1" id="KW-0378">Hydrolase</keyword>
<dbReference type="EC" id="5.6.2.3" evidence="1"/>
<dbReference type="GO" id="GO:0005524">
    <property type="term" value="F:ATP binding"/>
    <property type="evidence" value="ECO:0007669"/>
    <property type="project" value="UniProtKB-KW"/>
</dbReference>
<comment type="catalytic activity">
    <reaction evidence="1">
        <text>ATP + H2O = ADP + phosphate + H(+)</text>
        <dbReference type="Rhea" id="RHEA:13065"/>
        <dbReference type="ChEBI" id="CHEBI:15377"/>
        <dbReference type="ChEBI" id="CHEBI:15378"/>
        <dbReference type="ChEBI" id="CHEBI:30616"/>
        <dbReference type="ChEBI" id="CHEBI:43474"/>
        <dbReference type="ChEBI" id="CHEBI:456216"/>
        <dbReference type="EC" id="5.6.2.3"/>
    </reaction>
</comment>
<evidence type="ECO:0000256" key="1">
    <source>
        <dbReference type="RuleBase" id="RU363044"/>
    </source>
</evidence>
<organism evidence="3 4">
    <name type="scientific">Rhizophagus clarus</name>
    <dbReference type="NCBI Taxonomy" id="94130"/>
    <lineage>
        <taxon>Eukaryota</taxon>
        <taxon>Fungi</taxon>
        <taxon>Fungi incertae sedis</taxon>
        <taxon>Mucoromycota</taxon>
        <taxon>Glomeromycotina</taxon>
        <taxon>Glomeromycetes</taxon>
        <taxon>Glomerales</taxon>
        <taxon>Glomeraceae</taxon>
        <taxon>Rhizophagus</taxon>
    </lineage>
</organism>
<dbReference type="Proteomes" id="UP000615446">
    <property type="component" value="Unassembled WGS sequence"/>
</dbReference>
<dbReference type="InterPro" id="IPR027417">
    <property type="entry name" value="P-loop_NTPase"/>
</dbReference>
<comment type="similarity">
    <text evidence="1">Belongs to the helicase family.</text>
</comment>
<dbReference type="GO" id="GO:0043139">
    <property type="term" value="F:5'-3' DNA helicase activity"/>
    <property type="evidence" value="ECO:0007669"/>
    <property type="project" value="UniProtKB-EC"/>
</dbReference>
<comment type="caution">
    <text evidence="3">The sequence shown here is derived from an EMBL/GenBank/DDBJ whole genome shotgun (WGS) entry which is preliminary data.</text>
</comment>
<dbReference type="GO" id="GO:0006310">
    <property type="term" value="P:DNA recombination"/>
    <property type="evidence" value="ECO:0007669"/>
    <property type="project" value="UniProtKB-KW"/>
</dbReference>
<keyword evidence="1" id="KW-0234">DNA repair</keyword>
<reference evidence="3" key="1">
    <citation type="submission" date="2019-10" db="EMBL/GenBank/DDBJ databases">
        <title>Conservation and host-specific expression of non-tandemly repeated heterogenous ribosome RNA gene in arbuscular mycorrhizal fungi.</title>
        <authorList>
            <person name="Maeda T."/>
            <person name="Kobayashi Y."/>
            <person name="Nakagawa T."/>
            <person name="Ezawa T."/>
            <person name="Yamaguchi K."/>
            <person name="Bino T."/>
            <person name="Nishimoto Y."/>
            <person name="Shigenobu S."/>
            <person name="Kawaguchi M."/>
        </authorList>
    </citation>
    <scope>NUCLEOTIDE SEQUENCE</scope>
    <source>
        <strain evidence="3">HR1</strain>
    </source>
</reference>
<name>A0A8H3MGS8_9GLOM</name>
<dbReference type="SUPFAM" id="SSF52540">
    <property type="entry name" value="P-loop containing nucleoside triphosphate hydrolases"/>
    <property type="match status" value="1"/>
</dbReference>
<keyword evidence="1 3" id="KW-0347">Helicase</keyword>